<dbReference type="EMBL" id="ABID01000004">
    <property type="protein sequence ID" value="EDQ04196.1"/>
    <property type="molecule type" value="Genomic_DNA"/>
</dbReference>
<dbReference type="InterPro" id="IPR054613">
    <property type="entry name" value="Peptidase_S78_dom"/>
</dbReference>
<feature type="domain" description="Prohead serine protease" evidence="4">
    <location>
        <begin position="40"/>
        <end position="175"/>
    </location>
</feature>
<gene>
    <name evidence="5" type="ORF">OIHEL45_14744</name>
</gene>
<sequence>MGYQMIDPGAWPGNGEALSSGAAGLEHKFARFGAVTEVEGGLEISGYASLFGAVDQGGDVVEAGAYAASLAEVAKAGRSVKMLWQHDPAQPIGVWDEVHEDGRGLWVKGRILSSVAKGREAAALIEAGAIDGLSIGYRTVKAGKNTKGQRLLSELELWEVSLVTFPMLPSARVGSKGDFKAVGDVLREMAAAFDAARSEMARG</sequence>
<dbReference type="Pfam" id="PF04586">
    <property type="entry name" value="Peptidase_S78"/>
    <property type="match status" value="1"/>
</dbReference>
<keyword evidence="3" id="KW-0378">Hydrolase</keyword>
<evidence type="ECO:0000256" key="1">
    <source>
        <dbReference type="ARBA" id="ARBA00022612"/>
    </source>
</evidence>
<evidence type="ECO:0000313" key="6">
    <source>
        <dbReference type="Proteomes" id="UP000003257"/>
    </source>
</evidence>
<dbReference type="NCBIfam" id="TIGR01543">
    <property type="entry name" value="proheadase_HK97"/>
    <property type="match status" value="1"/>
</dbReference>
<dbReference type="GO" id="GO:0006508">
    <property type="term" value="P:proteolysis"/>
    <property type="evidence" value="ECO:0007669"/>
    <property type="project" value="UniProtKB-KW"/>
</dbReference>
<evidence type="ECO:0000256" key="3">
    <source>
        <dbReference type="ARBA" id="ARBA00022801"/>
    </source>
</evidence>
<dbReference type="InterPro" id="IPR006433">
    <property type="entry name" value="Prohead_protease"/>
</dbReference>
<protein>
    <submittedName>
        <fullName evidence="5">Phage prohead protease, putative</fullName>
    </submittedName>
</protein>
<reference evidence="5 6" key="1">
    <citation type="submission" date="2007-11" db="EMBL/GenBank/DDBJ databases">
        <authorList>
            <person name="Wagner-Dobler I."/>
            <person name="Ferriera S."/>
            <person name="Johnson J."/>
            <person name="Kravitz S."/>
            <person name="Beeson K."/>
            <person name="Sutton G."/>
            <person name="Rogers Y.-H."/>
            <person name="Friedman R."/>
            <person name="Frazier M."/>
            <person name="Venter J.C."/>
        </authorList>
    </citation>
    <scope>NUCLEOTIDE SEQUENCE [LARGE SCALE GENOMIC DNA]</scope>
    <source>
        <strain evidence="5 6">HEL-45</strain>
    </source>
</reference>
<organism evidence="5 6">
    <name type="scientific">Sulfitobacter indolifex HEL-45</name>
    <dbReference type="NCBI Taxonomy" id="391624"/>
    <lineage>
        <taxon>Bacteria</taxon>
        <taxon>Pseudomonadati</taxon>
        <taxon>Pseudomonadota</taxon>
        <taxon>Alphaproteobacteria</taxon>
        <taxon>Rhodobacterales</taxon>
        <taxon>Roseobacteraceae</taxon>
        <taxon>Sulfitobacter</taxon>
    </lineage>
</organism>
<evidence type="ECO:0000259" key="4">
    <source>
        <dbReference type="Pfam" id="PF04586"/>
    </source>
</evidence>
<evidence type="ECO:0000313" key="5">
    <source>
        <dbReference type="EMBL" id="EDQ04196.1"/>
    </source>
</evidence>
<dbReference type="SUPFAM" id="SSF50789">
    <property type="entry name" value="Herpes virus serine proteinase, assemblin"/>
    <property type="match status" value="1"/>
</dbReference>
<dbReference type="Proteomes" id="UP000003257">
    <property type="component" value="Unassembled WGS sequence"/>
</dbReference>
<proteinExistence type="predicted"/>
<name>A0ABM9X449_9RHOB</name>
<keyword evidence="2 5" id="KW-0645">Protease</keyword>
<dbReference type="GO" id="GO:0008233">
    <property type="term" value="F:peptidase activity"/>
    <property type="evidence" value="ECO:0007669"/>
    <property type="project" value="UniProtKB-KW"/>
</dbReference>
<evidence type="ECO:0000256" key="2">
    <source>
        <dbReference type="ARBA" id="ARBA00022670"/>
    </source>
</evidence>
<accession>A0ABM9X449</accession>
<keyword evidence="1" id="KW-1188">Viral release from host cell</keyword>
<comment type="caution">
    <text evidence="5">The sequence shown here is derived from an EMBL/GenBank/DDBJ whole genome shotgun (WGS) entry which is preliminary data.</text>
</comment>
<keyword evidence="6" id="KW-1185">Reference proteome</keyword>